<dbReference type="NCBIfam" id="NF008726">
    <property type="entry name" value="PRK11728.1"/>
    <property type="match status" value="1"/>
</dbReference>
<comment type="caution">
    <text evidence="7">The sequence shown here is derived from an EMBL/GenBank/DDBJ whole genome shotgun (WGS) entry which is preliminary data.</text>
</comment>
<protein>
    <submittedName>
        <fullName evidence="7">L-2-hydroxyglutarate oxidase</fullName>
        <ecNumber evidence="7">1.1.3.-</ecNumber>
    </submittedName>
</protein>
<organism evidence="7 8">
    <name type="scientific">Labrys monachus</name>
    <dbReference type="NCBI Taxonomy" id="217067"/>
    <lineage>
        <taxon>Bacteria</taxon>
        <taxon>Pseudomonadati</taxon>
        <taxon>Pseudomonadota</taxon>
        <taxon>Alphaproteobacteria</taxon>
        <taxon>Hyphomicrobiales</taxon>
        <taxon>Xanthobacteraceae</taxon>
        <taxon>Labrys</taxon>
    </lineage>
</organism>
<evidence type="ECO:0000256" key="1">
    <source>
        <dbReference type="ARBA" id="ARBA00001974"/>
    </source>
</evidence>
<keyword evidence="8" id="KW-1185">Reference proteome</keyword>
<dbReference type="EMBL" id="JAUSVK010000001">
    <property type="protein sequence ID" value="MDQ0394415.1"/>
    <property type="molecule type" value="Genomic_DNA"/>
</dbReference>
<dbReference type="InterPro" id="IPR006076">
    <property type="entry name" value="FAD-dep_OxRdtase"/>
</dbReference>
<comment type="similarity">
    <text evidence="5">Belongs to the L2HGDH family.</text>
</comment>
<evidence type="ECO:0000259" key="6">
    <source>
        <dbReference type="Pfam" id="PF01266"/>
    </source>
</evidence>
<dbReference type="Pfam" id="PF01266">
    <property type="entry name" value="DAO"/>
    <property type="match status" value="1"/>
</dbReference>
<evidence type="ECO:0000256" key="5">
    <source>
        <dbReference type="ARBA" id="ARBA00037941"/>
    </source>
</evidence>
<comment type="cofactor">
    <cofactor evidence="1">
        <name>FAD</name>
        <dbReference type="ChEBI" id="CHEBI:57692"/>
    </cofactor>
</comment>
<evidence type="ECO:0000256" key="4">
    <source>
        <dbReference type="ARBA" id="ARBA00023002"/>
    </source>
</evidence>
<dbReference type="GO" id="GO:0016491">
    <property type="term" value="F:oxidoreductase activity"/>
    <property type="evidence" value="ECO:0007669"/>
    <property type="project" value="UniProtKB-KW"/>
</dbReference>
<gene>
    <name evidence="7" type="ORF">J3R73_004207</name>
</gene>
<reference evidence="7 8" key="1">
    <citation type="submission" date="2023-07" db="EMBL/GenBank/DDBJ databases">
        <title>Genomic Encyclopedia of Type Strains, Phase IV (KMG-IV): sequencing the most valuable type-strain genomes for metagenomic binning, comparative biology and taxonomic classification.</title>
        <authorList>
            <person name="Goeker M."/>
        </authorList>
    </citation>
    <scope>NUCLEOTIDE SEQUENCE [LARGE SCALE GENOMIC DNA]</scope>
    <source>
        <strain evidence="7 8">DSM 5896</strain>
    </source>
</reference>
<sequence length="403" mass="44040">MSSFDLAIVGGGIVGLATALAVSERFPGLSFVVIEKEAELALHQTGRNSGVIHAGVYYQPGSLKARLCKEGAAATIRFCRDHGLPFEQCGKLLVATDDVEMARMAALQERCLANGLEVERLDAAELTRREAHIRGLGALFVPATGIVDYGRVARTMAALVAERGGAIITGAEVRAIREEPAGVVIEAGGQTIWARHMIACAGVMADRIAALCGLDLDFRIVPFRGEYFRLGSDKDAIVRHLIYPVPDPGLPFLGVHLTRMIGGYVTVGPNAVLAFAREGYRFGDIRLRDMREMIAYPGFRKVIRSNFRSGVLEMWNSLSRRRYLQLCRRYCPELTLADLAPYRPGIRAQAVLRDGTLVHDFLIRETSRTIHVCNAPSPAATSALPIGNEIVDRAVARFGWRQA</sequence>
<feature type="domain" description="FAD dependent oxidoreductase" evidence="6">
    <location>
        <begin position="5"/>
        <end position="393"/>
    </location>
</feature>
<proteinExistence type="inferred from homology"/>
<dbReference type="Gene3D" id="3.50.50.60">
    <property type="entry name" value="FAD/NAD(P)-binding domain"/>
    <property type="match status" value="1"/>
</dbReference>
<evidence type="ECO:0000313" key="7">
    <source>
        <dbReference type="EMBL" id="MDQ0394415.1"/>
    </source>
</evidence>
<accession>A0ABU0FIK3</accession>
<dbReference type="PANTHER" id="PTHR43104:SF2">
    <property type="entry name" value="L-2-HYDROXYGLUTARATE DEHYDROGENASE, MITOCHONDRIAL"/>
    <property type="match status" value="1"/>
</dbReference>
<keyword evidence="2" id="KW-0285">Flavoprotein</keyword>
<keyword evidence="4 7" id="KW-0560">Oxidoreductase</keyword>
<dbReference type="InterPro" id="IPR036188">
    <property type="entry name" value="FAD/NAD-bd_sf"/>
</dbReference>
<evidence type="ECO:0000256" key="3">
    <source>
        <dbReference type="ARBA" id="ARBA00022827"/>
    </source>
</evidence>
<dbReference type="RefSeq" id="WP_307431387.1">
    <property type="nucleotide sequence ID" value="NZ_JAUSVK010000001.1"/>
</dbReference>
<dbReference type="Gene3D" id="3.30.9.10">
    <property type="entry name" value="D-Amino Acid Oxidase, subunit A, domain 2"/>
    <property type="match status" value="1"/>
</dbReference>
<keyword evidence="3" id="KW-0274">FAD</keyword>
<evidence type="ECO:0000256" key="2">
    <source>
        <dbReference type="ARBA" id="ARBA00022630"/>
    </source>
</evidence>
<dbReference type="Proteomes" id="UP001237448">
    <property type="component" value="Unassembled WGS sequence"/>
</dbReference>
<name>A0ABU0FIK3_9HYPH</name>
<dbReference type="PANTHER" id="PTHR43104">
    <property type="entry name" value="L-2-HYDROXYGLUTARATE DEHYDROGENASE, MITOCHONDRIAL"/>
    <property type="match status" value="1"/>
</dbReference>
<dbReference type="EC" id="1.1.3.-" evidence="7"/>
<evidence type="ECO:0000313" key="8">
    <source>
        <dbReference type="Proteomes" id="UP001237448"/>
    </source>
</evidence>
<dbReference type="SUPFAM" id="SSF51905">
    <property type="entry name" value="FAD/NAD(P)-binding domain"/>
    <property type="match status" value="1"/>
</dbReference>